<feature type="signal peptide" evidence="4">
    <location>
        <begin position="1"/>
        <end position="18"/>
    </location>
</feature>
<keyword evidence="3" id="KW-0326">Glycosidase</keyword>
<dbReference type="SUPFAM" id="SSF51445">
    <property type="entry name" value="(Trans)glycosidases"/>
    <property type="match status" value="1"/>
</dbReference>
<dbReference type="Gene3D" id="2.60.40.10">
    <property type="entry name" value="Immunoglobulins"/>
    <property type="match status" value="1"/>
</dbReference>
<feature type="domain" description="Glycoside hydrolase family 2 immunoglobulin-like beta-sandwich" evidence="5">
    <location>
        <begin position="256"/>
        <end position="312"/>
    </location>
</feature>
<dbReference type="PANTHER" id="PTHR42732:SF1">
    <property type="entry name" value="BETA-MANNOSIDASE"/>
    <property type="match status" value="1"/>
</dbReference>
<dbReference type="Proteomes" id="UP001210126">
    <property type="component" value="Unassembled WGS sequence"/>
</dbReference>
<accession>A0AB35JD67</accession>
<dbReference type="Gene3D" id="2.60.120.260">
    <property type="entry name" value="Galactose-binding domain-like"/>
    <property type="match status" value="1"/>
</dbReference>
<evidence type="ECO:0000259" key="6">
    <source>
        <dbReference type="Pfam" id="PF02836"/>
    </source>
</evidence>
<gene>
    <name evidence="8" type="ORF">PN599_19335</name>
</gene>
<dbReference type="InterPro" id="IPR006104">
    <property type="entry name" value="Glyco_hydro_2_N"/>
</dbReference>
<evidence type="ECO:0000313" key="9">
    <source>
        <dbReference type="Proteomes" id="UP001210126"/>
    </source>
</evidence>
<feature type="chain" id="PRO_5044266544" evidence="4">
    <location>
        <begin position="19"/>
        <end position="588"/>
    </location>
</feature>
<dbReference type="InterPro" id="IPR006102">
    <property type="entry name" value="Ig-like_GH2"/>
</dbReference>
<dbReference type="InterPro" id="IPR013783">
    <property type="entry name" value="Ig-like_fold"/>
</dbReference>
<name>A0AB35JD67_PARDI</name>
<dbReference type="InterPro" id="IPR017853">
    <property type="entry name" value="GH"/>
</dbReference>
<proteinExistence type="inferred from homology"/>
<feature type="domain" description="Glycoside hydrolase family 2 catalytic" evidence="6">
    <location>
        <begin position="318"/>
        <end position="457"/>
    </location>
</feature>
<comment type="similarity">
    <text evidence="1">Belongs to the glycosyl hydrolase 2 family.</text>
</comment>
<dbReference type="PANTHER" id="PTHR42732">
    <property type="entry name" value="BETA-GALACTOSIDASE"/>
    <property type="match status" value="1"/>
</dbReference>
<dbReference type="InterPro" id="IPR036156">
    <property type="entry name" value="Beta-gal/glucu_dom_sf"/>
</dbReference>
<dbReference type="GO" id="GO:0004553">
    <property type="term" value="F:hydrolase activity, hydrolyzing O-glycosyl compounds"/>
    <property type="evidence" value="ECO:0007669"/>
    <property type="project" value="InterPro"/>
</dbReference>
<dbReference type="Pfam" id="PF00703">
    <property type="entry name" value="Glyco_hydro_2"/>
    <property type="match status" value="1"/>
</dbReference>
<protein>
    <submittedName>
        <fullName evidence="8">Glycoside hydrolase family 2 TIM barrel-domain containing protein</fullName>
    </submittedName>
</protein>
<evidence type="ECO:0000256" key="1">
    <source>
        <dbReference type="ARBA" id="ARBA00007401"/>
    </source>
</evidence>
<dbReference type="Pfam" id="PF02837">
    <property type="entry name" value="Glyco_hydro_2_N"/>
    <property type="match status" value="1"/>
</dbReference>
<keyword evidence="2 8" id="KW-0378">Hydrolase</keyword>
<evidence type="ECO:0000259" key="5">
    <source>
        <dbReference type="Pfam" id="PF00703"/>
    </source>
</evidence>
<feature type="domain" description="Glycosyl hydrolases family 2 sugar binding" evidence="7">
    <location>
        <begin position="92"/>
        <end position="191"/>
    </location>
</feature>
<dbReference type="AlphaFoldDB" id="A0AB35JD67"/>
<reference evidence="8" key="1">
    <citation type="submission" date="2023-01" db="EMBL/GenBank/DDBJ databases">
        <title>Human gut microbiome strain richness.</title>
        <authorList>
            <person name="Chen-Liaw A."/>
        </authorList>
    </citation>
    <scope>NUCLEOTIDE SEQUENCE</scope>
    <source>
        <strain evidence="8">RTP21484st1_E5_RTP21484_190118</strain>
    </source>
</reference>
<evidence type="ECO:0000256" key="4">
    <source>
        <dbReference type="SAM" id="SignalP"/>
    </source>
</evidence>
<comment type="caution">
    <text evidence="8">The sequence shown here is derived from an EMBL/GenBank/DDBJ whole genome shotgun (WGS) entry which is preliminary data.</text>
</comment>
<evidence type="ECO:0000256" key="3">
    <source>
        <dbReference type="ARBA" id="ARBA00023295"/>
    </source>
</evidence>
<evidence type="ECO:0000256" key="2">
    <source>
        <dbReference type="ARBA" id="ARBA00022801"/>
    </source>
</evidence>
<dbReference type="InterPro" id="IPR008979">
    <property type="entry name" value="Galactose-bd-like_sf"/>
</dbReference>
<dbReference type="RefSeq" id="WP_258991490.1">
    <property type="nucleotide sequence ID" value="NZ_JAQDHO010000008.1"/>
</dbReference>
<dbReference type="Pfam" id="PF02836">
    <property type="entry name" value="Glyco_hydro_2_C"/>
    <property type="match status" value="1"/>
</dbReference>
<sequence length="588" mass="68847">MKRIILIMCCFLSVFAWADDGRTTISLNGEWDFDQTELAFPPRKYTRKIPVPGLVHLARPKISQYEKFFKKPDGVELVEQFNFLERDYTPMYNWYKRKVFIDEKFKDEQLFLTIKKSQYVTRVFVNGHEVGASMECYTPMDFNITSAVKYGSDNEILIQVGDRAWLPSEAAGGTDKEKVHYLPGIWDDVFITATGKMRVDKVLFLPSLAKGLVTVKTLVRSLYPPQMLYGDKMKDSCKIEFCVKEKTTGRIVGKKMIEGEAKRDNRTYFETSISLDNPKAWTPDSPFLYEGEVSVYDQDELVDRYSVNFGMRDFSRKGKFFTLNGDKFYLRGSNITLQRFFEDPDCQALAWDREWVKKLMVDLPKSIDWNAMRICVGIVPDFWYDLCDEYGIVLQNEWLYWQNHGWDEQVRKEYTNWVWSDGNHPSIVIWDAINENWDSYIGNTLIPELKELDPTRIWDAGYMTSDQMGTNDEMDEPHPYRALTLMHSSELNDYFKNNPYNLGALHENWVGFSSILDAGVPQLVNEYGWIWLWRDGRPSKLTLNNYNYYLGENATPEQCRELQAYWLELETEWLRSERSVGGILAFVI</sequence>
<dbReference type="SUPFAM" id="SSF49785">
    <property type="entry name" value="Galactose-binding domain-like"/>
    <property type="match status" value="1"/>
</dbReference>
<dbReference type="EMBL" id="JAQMPJ010000029">
    <property type="protein sequence ID" value="MDB9007141.1"/>
    <property type="molecule type" value="Genomic_DNA"/>
</dbReference>
<dbReference type="InterPro" id="IPR051913">
    <property type="entry name" value="GH2_Domain-Containing"/>
</dbReference>
<evidence type="ECO:0000259" key="7">
    <source>
        <dbReference type="Pfam" id="PF02837"/>
    </source>
</evidence>
<organism evidence="8 9">
    <name type="scientific">Parabacteroides distasonis</name>
    <dbReference type="NCBI Taxonomy" id="823"/>
    <lineage>
        <taxon>Bacteria</taxon>
        <taxon>Pseudomonadati</taxon>
        <taxon>Bacteroidota</taxon>
        <taxon>Bacteroidia</taxon>
        <taxon>Bacteroidales</taxon>
        <taxon>Tannerellaceae</taxon>
        <taxon>Parabacteroides</taxon>
    </lineage>
</organism>
<dbReference type="InterPro" id="IPR006103">
    <property type="entry name" value="Glyco_hydro_2_cat"/>
</dbReference>
<dbReference type="SUPFAM" id="SSF49303">
    <property type="entry name" value="beta-Galactosidase/glucuronidase domain"/>
    <property type="match status" value="1"/>
</dbReference>
<dbReference type="GO" id="GO:0005975">
    <property type="term" value="P:carbohydrate metabolic process"/>
    <property type="evidence" value="ECO:0007669"/>
    <property type="project" value="InterPro"/>
</dbReference>
<evidence type="ECO:0000313" key="8">
    <source>
        <dbReference type="EMBL" id="MDB9007141.1"/>
    </source>
</evidence>
<keyword evidence="4" id="KW-0732">Signal</keyword>
<dbReference type="Gene3D" id="3.20.20.80">
    <property type="entry name" value="Glycosidases"/>
    <property type="match status" value="1"/>
</dbReference>